<protein>
    <submittedName>
        <fullName evidence="2">Uncharacterized protein</fullName>
    </submittedName>
</protein>
<proteinExistence type="predicted"/>
<sequence length="133" mass="14940">MSTSIPHPGDGLTPQTAVYSLVLERDPTIEWQYVIHRRGEAHSWVRTTLAEARMYADAGYDVVDGTDYHPVTEWAVPLPSAGQPSECAFRAYEEEVDRAEEMLSSEANALYEDREDGEVRKGDEIKSLKSSHL</sequence>
<organism evidence="2 3">
    <name type="scientific">Melanomma pulvis-pyrius CBS 109.77</name>
    <dbReference type="NCBI Taxonomy" id="1314802"/>
    <lineage>
        <taxon>Eukaryota</taxon>
        <taxon>Fungi</taxon>
        <taxon>Dikarya</taxon>
        <taxon>Ascomycota</taxon>
        <taxon>Pezizomycotina</taxon>
        <taxon>Dothideomycetes</taxon>
        <taxon>Pleosporomycetidae</taxon>
        <taxon>Pleosporales</taxon>
        <taxon>Melanommataceae</taxon>
        <taxon>Melanomma</taxon>
    </lineage>
</organism>
<dbReference type="AlphaFoldDB" id="A0A6A6XTQ7"/>
<dbReference type="EMBL" id="MU001755">
    <property type="protein sequence ID" value="KAF2799951.1"/>
    <property type="molecule type" value="Genomic_DNA"/>
</dbReference>
<accession>A0A6A6XTQ7</accession>
<feature type="compositionally biased region" description="Basic and acidic residues" evidence="1">
    <location>
        <begin position="117"/>
        <end position="127"/>
    </location>
</feature>
<dbReference type="Proteomes" id="UP000799757">
    <property type="component" value="Unassembled WGS sequence"/>
</dbReference>
<gene>
    <name evidence="2" type="ORF">K505DRAFT_332089</name>
</gene>
<feature type="region of interest" description="Disordered" evidence="1">
    <location>
        <begin position="103"/>
        <end position="133"/>
    </location>
</feature>
<keyword evidence="3" id="KW-1185">Reference proteome</keyword>
<evidence type="ECO:0000256" key="1">
    <source>
        <dbReference type="SAM" id="MobiDB-lite"/>
    </source>
</evidence>
<reference evidence="2" key="1">
    <citation type="journal article" date="2020" name="Stud. Mycol.">
        <title>101 Dothideomycetes genomes: a test case for predicting lifestyles and emergence of pathogens.</title>
        <authorList>
            <person name="Haridas S."/>
            <person name="Albert R."/>
            <person name="Binder M."/>
            <person name="Bloem J."/>
            <person name="Labutti K."/>
            <person name="Salamov A."/>
            <person name="Andreopoulos B."/>
            <person name="Baker S."/>
            <person name="Barry K."/>
            <person name="Bills G."/>
            <person name="Bluhm B."/>
            <person name="Cannon C."/>
            <person name="Castanera R."/>
            <person name="Culley D."/>
            <person name="Daum C."/>
            <person name="Ezra D."/>
            <person name="Gonzalez J."/>
            <person name="Henrissat B."/>
            <person name="Kuo A."/>
            <person name="Liang C."/>
            <person name="Lipzen A."/>
            <person name="Lutzoni F."/>
            <person name="Magnuson J."/>
            <person name="Mondo S."/>
            <person name="Nolan M."/>
            <person name="Ohm R."/>
            <person name="Pangilinan J."/>
            <person name="Park H.-J."/>
            <person name="Ramirez L."/>
            <person name="Alfaro M."/>
            <person name="Sun H."/>
            <person name="Tritt A."/>
            <person name="Yoshinaga Y."/>
            <person name="Zwiers L.-H."/>
            <person name="Turgeon B."/>
            <person name="Goodwin S."/>
            <person name="Spatafora J."/>
            <person name="Crous P."/>
            <person name="Grigoriev I."/>
        </authorList>
    </citation>
    <scope>NUCLEOTIDE SEQUENCE</scope>
    <source>
        <strain evidence="2">CBS 109.77</strain>
    </source>
</reference>
<dbReference type="OrthoDB" id="3797098at2759"/>
<name>A0A6A6XTQ7_9PLEO</name>
<evidence type="ECO:0000313" key="3">
    <source>
        <dbReference type="Proteomes" id="UP000799757"/>
    </source>
</evidence>
<evidence type="ECO:0000313" key="2">
    <source>
        <dbReference type="EMBL" id="KAF2799951.1"/>
    </source>
</evidence>